<dbReference type="Gene3D" id="1.20.930.20">
    <property type="entry name" value="Adaptor protein Cbl, N-terminal domain"/>
    <property type="match status" value="1"/>
</dbReference>
<sequence length="210" mass="23252">MPLRRGSRLGHHVVANSGLSTPPTVPPTRNTSPPLLQKFAALLPTKHTKDAADGIRTALEVLECACDAFPPLKSAVAGVCALWDLADKCAGNQDDARELAAHATEILDSIYCALNPQRSAPPSSVLPHFLRFESVLLEIRKELEGLSSESRVKQFFHLRRNQSVILHSKTKLDRAYVAFMVGLQVAQAVRASRCIWKLKMFHFGLRLRPR</sequence>
<dbReference type="InterPro" id="IPR036537">
    <property type="entry name" value="Adaptor_Cbl_N_dom_sf"/>
</dbReference>
<gene>
    <name evidence="2" type="ORF">MCHLO_15955</name>
</gene>
<accession>A0ABQ0M8L1</accession>
<dbReference type="InterPro" id="IPR059179">
    <property type="entry name" value="MLKL-like_MCAfunc"/>
</dbReference>
<proteinExistence type="predicted"/>
<protein>
    <submittedName>
        <fullName evidence="2">Uncharacterized protein</fullName>
    </submittedName>
</protein>
<dbReference type="Proteomes" id="UP000815677">
    <property type="component" value="Unassembled WGS sequence"/>
</dbReference>
<dbReference type="EMBL" id="DF849905">
    <property type="protein sequence ID" value="GAT59698.1"/>
    <property type="molecule type" value="Genomic_DNA"/>
</dbReference>
<name>A0ABQ0M8L1_MYCCL</name>
<dbReference type="CDD" id="cd21037">
    <property type="entry name" value="MLKL_NTD"/>
    <property type="match status" value="1"/>
</dbReference>
<evidence type="ECO:0000256" key="1">
    <source>
        <dbReference type="SAM" id="MobiDB-lite"/>
    </source>
</evidence>
<evidence type="ECO:0000313" key="2">
    <source>
        <dbReference type="EMBL" id="GAT59698.1"/>
    </source>
</evidence>
<feature type="region of interest" description="Disordered" evidence="1">
    <location>
        <begin position="1"/>
        <end position="30"/>
    </location>
</feature>
<feature type="compositionally biased region" description="Polar residues" evidence="1">
    <location>
        <begin position="17"/>
        <end position="30"/>
    </location>
</feature>
<organism evidence="2 3">
    <name type="scientific">Mycena chlorophos</name>
    <name type="common">Agaric fungus</name>
    <name type="synonym">Agaricus chlorophos</name>
    <dbReference type="NCBI Taxonomy" id="658473"/>
    <lineage>
        <taxon>Eukaryota</taxon>
        <taxon>Fungi</taxon>
        <taxon>Dikarya</taxon>
        <taxon>Basidiomycota</taxon>
        <taxon>Agaricomycotina</taxon>
        <taxon>Agaricomycetes</taxon>
        <taxon>Agaricomycetidae</taxon>
        <taxon>Agaricales</taxon>
        <taxon>Marasmiineae</taxon>
        <taxon>Mycenaceae</taxon>
        <taxon>Mycena</taxon>
    </lineage>
</organism>
<feature type="compositionally biased region" description="Basic residues" evidence="1">
    <location>
        <begin position="1"/>
        <end position="11"/>
    </location>
</feature>
<reference evidence="2" key="1">
    <citation type="submission" date="2014-09" db="EMBL/GenBank/DDBJ databases">
        <title>Genome sequence of the luminous mushroom Mycena chlorophos for searching fungal bioluminescence genes.</title>
        <authorList>
            <person name="Tanaka Y."/>
            <person name="Kasuga D."/>
            <person name="Oba Y."/>
            <person name="Hase S."/>
            <person name="Sato K."/>
            <person name="Oba Y."/>
            <person name="Sakakibara Y."/>
        </authorList>
    </citation>
    <scope>NUCLEOTIDE SEQUENCE</scope>
</reference>
<keyword evidence="3" id="KW-1185">Reference proteome</keyword>
<evidence type="ECO:0000313" key="3">
    <source>
        <dbReference type="Proteomes" id="UP000815677"/>
    </source>
</evidence>